<dbReference type="Proteomes" id="UP000182658">
    <property type="component" value="Unassembled WGS sequence"/>
</dbReference>
<dbReference type="InParanoid" id="A0A1J7J143"/>
<dbReference type="AlphaFoldDB" id="A0A1J7J143"/>
<proteinExistence type="predicted"/>
<dbReference type="STRING" id="1408157.A0A1J7J143"/>
<sequence length="622" mass="71501">MSLPTKYRCPRYGCACARPPEACISFHELNSMLYKAAKTMFPTEDYHYDHVSVLITYWPVGDYKNTVLPDVERLQTVFERSYGFDVQKFEIPHTLASPQAALASRVMNFVREVDDRRRHLKIVYYAGHMDVDGMPHFGRYTESVWTIDWSHIRRNLKSAWMCDILLLLDCYVPCWKLEKVHKGRENVMEVISRAMTPQFSFTKALAQAFQTLHKLFLSGQLPVFTTGVLYNSLLDWCQNWKGSDAVTCWDVPIHQELKQDPHDPRAIQLQPLCNHDDYDWDHHLCSLSQSESNLASPRVPRWLLCKSPMFRLEVALSDYALVVDDLVHTINPWGYWLRHFPVLNCCIKVDEEQIMKFSNGLANSKDYTVVWIPAALAIYLSLELIPAISRWGFKVFGATTPQRSLHEGCPPEYGYDAEWRREGEGVSTGREHGARNSEVLQAQLLDVKRHYVSVLGSLYDMLRTANSSISASWDLQGLDERSRSAELLALFEQVGTEVNKIDEKVDLRDMQQINIACTAHNIFQNVKDRHFPPAVDRTWCVDIFADRDEPTVEHVEDRDIAGSDVSWETDSDLPQGYHSDLAEDLDDPWQRYWISGSSAGDVGTWELVSDGPPAQPESETWW</sequence>
<evidence type="ECO:0000313" key="1">
    <source>
        <dbReference type="EMBL" id="OIW33486.1"/>
    </source>
</evidence>
<dbReference type="EMBL" id="KV875094">
    <property type="protein sequence ID" value="OIW33486.1"/>
    <property type="molecule type" value="Genomic_DNA"/>
</dbReference>
<gene>
    <name evidence="1" type="ORF">CONLIGDRAFT_179928</name>
</gene>
<dbReference type="OrthoDB" id="4760831at2759"/>
<evidence type="ECO:0000313" key="2">
    <source>
        <dbReference type="Proteomes" id="UP000182658"/>
    </source>
</evidence>
<organism evidence="1 2">
    <name type="scientific">Coniochaeta ligniaria NRRL 30616</name>
    <dbReference type="NCBI Taxonomy" id="1408157"/>
    <lineage>
        <taxon>Eukaryota</taxon>
        <taxon>Fungi</taxon>
        <taxon>Dikarya</taxon>
        <taxon>Ascomycota</taxon>
        <taxon>Pezizomycotina</taxon>
        <taxon>Sordariomycetes</taxon>
        <taxon>Sordariomycetidae</taxon>
        <taxon>Coniochaetales</taxon>
        <taxon>Coniochaetaceae</taxon>
        <taxon>Coniochaeta</taxon>
    </lineage>
</organism>
<protein>
    <submittedName>
        <fullName evidence="1">Uncharacterized protein</fullName>
    </submittedName>
</protein>
<reference evidence="1 2" key="1">
    <citation type="submission" date="2016-10" db="EMBL/GenBank/DDBJ databases">
        <title>Draft genome sequence of Coniochaeta ligniaria NRRL30616, a lignocellulolytic fungus for bioabatement of inhibitors in plant biomass hydrolysates.</title>
        <authorList>
            <consortium name="DOE Joint Genome Institute"/>
            <person name="Jimenez D.J."/>
            <person name="Hector R.E."/>
            <person name="Riley R."/>
            <person name="Sun H."/>
            <person name="Grigoriev I.V."/>
            <person name="Van Elsas J.D."/>
            <person name="Nichols N.N."/>
        </authorList>
    </citation>
    <scope>NUCLEOTIDE SEQUENCE [LARGE SCALE GENOMIC DNA]</scope>
    <source>
        <strain evidence="1 2">NRRL 30616</strain>
    </source>
</reference>
<name>A0A1J7J143_9PEZI</name>
<accession>A0A1J7J143</accession>
<keyword evidence="2" id="KW-1185">Reference proteome</keyword>